<dbReference type="Gene3D" id="3.40.50.300">
    <property type="entry name" value="P-loop containing nucleotide triphosphate hydrolases"/>
    <property type="match status" value="1"/>
</dbReference>
<dbReference type="InterPro" id="IPR043472">
    <property type="entry name" value="Macro_dom-like"/>
</dbReference>
<protein>
    <submittedName>
        <fullName evidence="2">Uncharacterized protein</fullName>
    </submittedName>
</protein>
<evidence type="ECO:0000256" key="1">
    <source>
        <dbReference type="SAM" id="MobiDB-lite"/>
    </source>
</evidence>
<evidence type="ECO:0000313" key="3">
    <source>
        <dbReference type="Proteomes" id="UP000315295"/>
    </source>
</evidence>
<dbReference type="SUPFAM" id="SSF52949">
    <property type="entry name" value="Macro domain-like"/>
    <property type="match status" value="1"/>
</dbReference>
<evidence type="ECO:0000313" key="2">
    <source>
        <dbReference type="EMBL" id="TQE12191.1"/>
    </source>
</evidence>
<comment type="caution">
    <text evidence="2">The sequence shown here is derived from an EMBL/GenBank/DDBJ whole genome shotgun (WGS) entry which is preliminary data.</text>
</comment>
<feature type="compositionally biased region" description="Basic and acidic residues" evidence="1">
    <location>
        <begin position="163"/>
        <end position="172"/>
    </location>
</feature>
<proteinExistence type="predicted"/>
<reference evidence="2 3" key="1">
    <citation type="journal article" date="2019" name="G3 (Bethesda)">
        <title>Sequencing of a Wild Apple (Malus baccata) Genome Unravels the Differences Between Cultivated and Wild Apple Species Regarding Disease Resistance and Cold Tolerance.</title>
        <authorList>
            <person name="Chen X."/>
        </authorList>
    </citation>
    <scope>NUCLEOTIDE SEQUENCE [LARGE SCALE GENOMIC DNA]</scope>
    <source>
        <strain evidence="3">cv. Shandingzi</strain>
        <tissue evidence="2">Leaves</tissue>
    </source>
</reference>
<dbReference type="STRING" id="106549.A0A540NMC2"/>
<organism evidence="2 3">
    <name type="scientific">Malus baccata</name>
    <name type="common">Siberian crab apple</name>
    <name type="synonym">Pyrus baccata</name>
    <dbReference type="NCBI Taxonomy" id="106549"/>
    <lineage>
        <taxon>Eukaryota</taxon>
        <taxon>Viridiplantae</taxon>
        <taxon>Streptophyta</taxon>
        <taxon>Embryophyta</taxon>
        <taxon>Tracheophyta</taxon>
        <taxon>Spermatophyta</taxon>
        <taxon>Magnoliopsida</taxon>
        <taxon>eudicotyledons</taxon>
        <taxon>Gunneridae</taxon>
        <taxon>Pentapetalae</taxon>
        <taxon>rosids</taxon>
        <taxon>fabids</taxon>
        <taxon>Rosales</taxon>
        <taxon>Rosaceae</taxon>
        <taxon>Amygdaloideae</taxon>
        <taxon>Maleae</taxon>
        <taxon>Malus</taxon>
    </lineage>
</organism>
<dbReference type="InterPro" id="IPR027417">
    <property type="entry name" value="P-loop_NTPase"/>
</dbReference>
<dbReference type="AlphaFoldDB" id="A0A540NMC2"/>
<sequence>MWRKKKWDDFVKLGGSSQVDVHAVVLDLPAKLCILRYVKRTGHEGNVQGGKAAAIVNRMLQKKELPKLSEGFARITCCQSESDDQSSVDAYSGLGPLDTLPNGYFGQKNPGAKIQPGIMKFLKKTDGPANTESTSKSVPDSNASQITEEKETSLKGTISLSEKSGKESKEGEKLVVSSVDGDGSLNDASTLAFPSISTADFQFDLAKASDIIVEKVIEFRNKLGNSRLVLVDLSY</sequence>
<dbReference type="Proteomes" id="UP000315295">
    <property type="component" value="Unassembled WGS sequence"/>
</dbReference>
<accession>A0A540NMC2</accession>
<name>A0A540NMC2_MALBA</name>
<feature type="compositionally biased region" description="Polar residues" evidence="1">
    <location>
        <begin position="128"/>
        <end position="146"/>
    </location>
</feature>
<feature type="region of interest" description="Disordered" evidence="1">
    <location>
        <begin position="123"/>
        <end position="172"/>
    </location>
</feature>
<keyword evidence="3" id="KW-1185">Reference proteome</keyword>
<gene>
    <name evidence="2" type="ORF">C1H46_002261</name>
</gene>
<dbReference type="EMBL" id="VIEB01000022">
    <property type="protein sequence ID" value="TQE12191.1"/>
    <property type="molecule type" value="Genomic_DNA"/>
</dbReference>